<gene>
    <name evidence="2" type="ORF">PGT21_004024</name>
</gene>
<name>A0A5B0N6D3_PUCGR</name>
<accession>A0A5B0N6D3</accession>
<proteinExistence type="predicted"/>
<organism evidence="2 3">
    <name type="scientific">Puccinia graminis f. sp. tritici</name>
    <dbReference type="NCBI Taxonomy" id="56615"/>
    <lineage>
        <taxon>Eukaryota</taxon>
        <taxon>Fungi</taxon>
        <taxon>Dikarya</taxon>
        <taxon>Basidiomycota</taxon>
        <taxon>Pucciniomycotina</taxon>
        <taxon>Pucciniomycetes</taxon>
        <taxon>Pucciniales</taxon>
        <taxon>Pucciniaceae</taxon>
        <taxon>Puccinia</taxon>
    </lineage>
</organism>
<dbReference type="Proteomes" id="UP000324748">
    <property type="component" value="Unassembled WGS sequence"/>
</dbReference>
<feature type="region of interest" description="Disordered" evidence="1">
    <location>
        <begin position="1"/>
        <end position="29"/>
    </location>
</feature>
<sequence>MRKNELRGHTNHRWPALEDPPSIRSRSWSRPIDFNQSIPLDTPQNSLHQIKHPALDIPRSPSILLWLCSKGERPNPDLNVTLTVQAIPDFFKIWLR</sequence>
<evidence type="ECO:0000313" key="2">
    <source>
        <dbReference type="EMBL" id="KAA1083688.1"/>
    </source>
</evidence>
<keyword evidence="3" id="KW-1185">Reference proteome</keyword>
<evidence type="ECO:0000313" key="3">
    <source>
        <dbReference type="Proteomes" id="UP000324748"/>
    </source>
</evidence>
<dbReference type="AlphaFoldDB" id="A0A5B0N6D3"/>
<comment type="caution">
    <text evidence="2">The sequence shown here is derived from an EMBL/GenBank/DDBJ whole genome shotgun (WGS) entry which is preliminary data.</text>
</comment>
<feature type="compositionally biased region" description="Low complexity" evidence="1">
    <location>
        <begin position="20"/>
        <end position="29"/>
    </location>
</feature>
<protein>
    <submittedName>
        <fullName evidence="2">Uncharacterized protein</fullName>
    </submittedName>
</protein>
<evidence type="ECO:0000256" key="1">
    <source>
        <dbReference type="SAM" id="MobiDB-lite"/>
    </source>
</evidence>
<dbReference type="EMBL" id="VSWC01000118">
    <property type="protein sequence ID" value="KAA1083688.1"/>
    <property type="molecule type" value="Genomic_DNA"/>
</dbReference>
<reference evidence="2 3" key="1">
    <citation type="submission" date="2019-05" db="EMBL/GenBank/DDBJ databases">
        <title>Emergence of the Ug99 lineage of the wheat stem rust pathogen through somatic hybridization.</title>
        <authorList>
            <person name="Li F."/>
            <person name="Upadhyaya N.M."/>
            <person name="Sperschneider J."/>
            <person name="Matny O."/>
            <person name="Nguyen-Phuc H."/>
            <person name="Mago R."/>
            <person name="Raley C."/>
            <person name="Miller M.E."/>
            <person name="Silverstein K.A.T."/>
            <person name="Henningsen E."/>
            <person name="Hirsch C.D."/>
            <person name="Visser B."/>
            <person name="Pretorius Z.A."/>
            <person name="Steffenson B.J."/>
            <person name="Schwessinger B."/>
            <person name="Dodds P.N."/>
            <person name="Figueroa M."/>
        </authorList>
    </citation>
    <scope>NUCLEOTIDE SEQUENCE [LARGE SCALE GENOMIC DNA]</scope>
    <source>
        <strain evidence="2">21-0</strain>
    </source>
</reference>